<dbReference type="RefSeq" id="WP_136630787.1">
    <property type="nucleotide sequence ID" value="NZ_BGZI01000043.1"/>
</dbReference>
<gene>
    <name evidence="1" type="ORF">MSSD14B_41110</name>
</gene>
<proteinExistence type="predicted"/>
<dbReference type="EMBL" id="BGZI01000043">
    <property type="protein sequence ID" value="GBO90443.1"/>
    <property type="molecule type" value="Genomic_DNA"/>
</dbReference>
<reference evidence="1 2" key="1">
    <citation type="journal article" date="2019" name="J. Gen. Appl. Microbiol.">
        <title>Aerobic degradation of cis-dichloroethene by the marine bacterium Marinobacter salsuginis strain 5N-3.</title>
        <authorList>
            <person name="Inoue Y."/>
            <person name="Fukunaga Y."/>
            <person name="Katsumata H."/>
            <person name="Ohji S."/>
            <person name="Hosoyama A."/>
            <person name="Mori K."/>
            <person name="Ando K."/>
        </authorList>
    </citation>
    <scope>NUCLEOTIDE SEQUENCE [LARGE SCALE GENOMIC DNA]</scope>
    <source>
        <strain evidence="1 2">NBRC 109114</strain>
    </source>
</reference>
<evidence type="ECO:0000313" key="2">
    <source>
        <dbReference type="Proteomes" id="UP000387223"/>
    </source>
</evidence>
<evidence type="ECO:0000313" key="1">
    <source>
        <dbReference type="EMBL" id="GBO90443.1"/>
    </source>
</evidence>
<comment type="caution">
    <text evidence="1">The sequence shown here is derived from an EMBL/GenBank/DDBJ whole genome shotgun (WGS) entry which is preliminary data.</text>
</comment>
<name>A0A5M3Q5A2_9GAMM</name>
<sequence>MLDDLSSIWYTKDAEDRITYTKSGREVYGPLFEAIGINIDEITTPAEHEEAVAATVREKLKTRRNR</sequence>
<organism evidence="1 2">
    <name type="scientific">Marinobacter salsuginis</name>
    <dbReference type="NCBI Taxonomy" id="418719"/>
    <lineage>
        <taxon>Bacteria</taxon>
        <taxon>Pseudomonadati</taxon>
        <taxon>Pseudomonadota</taxon>
        <taxon>Gammaproteobacteria</taxon>
        <taxon>Pseudomonadales</taxon>
        <taxon>Marinobacteraceae</taxon>
        <taxon>Marinobacter</taxon>
    </lineage>
</organism>
<dbReference type="AlphaFoldDB" id="A0A5M3Q5A2"/>
<protein>
    <submittedName>
        <fullName evidence="1">Uncharacterized protein</fullName>
    </submittedName>
</protein>
<dbReference type="Proteomes" id="UP000387223">
    <property type="component" value="Unassembled WGS sequence"/>
</dbReference>
<accession>A0A5M3Q5A2</accession>